<organism evidence="1 2">
    <name type="scientific">Haloactinomyces albus</name>
    <dbReference type="NCBI Taxonomy" id="1352928"/>
    <lineage>
        <taxon>Bacteria</taxon>
        <taxon>Bacillati</taxon>
        <taxon>Actinomycetota</taxon>
        <taxon>Actinomycetes</taxon>
        <taxon>Actinopolysporales</taxon>
        <taxon>Actinopolysporaceae</taxon>
        <taxon>Haloactinomyces</taxon>
    </lineage>
</organism>
<evidence type="ECO:0000313" key="2">
    <source>
        <dbReference type="Proteomes" id="UP001180845"/>
    </source>
</evidence>
<gene>
    <name evidence="1" type="ORF">JOF55_002370</name>
</gene>
<dbReference type="RefSeq" id="WP_310273511.1">
    <property type="nucleotide sequence ID" value="NZ_JAVDXW010000001.1"/>
</dbReference>
<protein>
    <submittedName>
        <fullName evidence="1">Uncharacterized protein</fullName>
    </submittedName>
</protein>
<name>A0AAE3ZFR4_9ACTN</name>
<proteinExistence type="predicted"/>
<sequence>MADDYQDLIKVREVTDIHSNWSDHGSGEPGKFSFQLILDDGAEEAVIRPTPEDSDVMLAMLEASRSIFFDEDRRVVVFGSLALGGAAKS</sequence>
<dbReference type="Proteomes" id="UP001180845">
    <property type="component" value="Unassembled WGS sequence"/>
</dbReference>
<dbReference type="AlphaFoldDB" id="A0AAE3ZFR4"/>
<reference evidence="1" key="1">
    <citation type="submission" date="2023-07" db="EMBL/GenBank/DDBJ databases">
        <title>Sequencing the genomes of 1000 actinobacteria strains.</title>
        <authorList>
            <person name="Klenk H.-P."/>
        </authorList>
    </citation>
    <scope>NUCLEOTIDE SEQUENCE</scope>
    <source>
        <strain evidence="1">DSM 45977</strain>
    </source>
</reference>
<keyword evidence="2" id="KW-1185">Reference proteome</keyword>
<evidence type="ECO:0000313" key="1">
    <source>
        <dbReference type="EMBL" id="MDR7302189.1"/>
    </source>
</evidence>
<comment type="caution">
    <text evidence="1">The sequence shown here is derived from an EMBL/GenBank/DDBJ whole genome shotgun (WGS) entry which is preliminary data.</text>
</comment>
<accession>A0AAE3ZFR4</accession>
<dbReference type="EMBL" id="JAVDXW010000001">
    <property type="protein sequence ID" value="MDR7302189.1"/>
    <property type="molecule type" value="Genomic_DNA"/>
</dbReference>